<comment type="catalytic activity">
    <reaction evidence="4">
        <text>holo-[ACP] + malonyl-CoA = malonyl-[ACP] + CoA</text>
        <dbReference type="Rhea" id="RHEA:41792"/>
        <dbReference type="Rhea" id="RHEA-COMP:9623"/>
        <dbReference type="Rhea" id="RHEA-COMP:9685"/>
        <dbReference type="ChEBI" id="CHEBI:57287"/>
        <dbReference type="ChEBI" id="CHEBI:57384"/>
        <dbReference type="ChEBI" id="CHEBI:64479"/>
        <dbReference type="ChEBI" id="CHEBI:78449"/>
        <dbReference type="EC" id="2.3.1.39"/>
    </reaction>
</comment>
<organism evidence="6 7">
    <name type="scientific">Rhizophlyctis rosea</name>
    <dbReference type="NCBI Taxonomy" id="64517"/>
    <lineage>
        <taxon>Eukaryota</taxon>
        <taxon>Fungi</taxon>
        <taxon>Fungi incertae sedis</taxon>
        <taxon>Chytridiomycota</taxon>
        <taxon>Chytridiomycota incertae sedis</taxon>
        <taxon>Chytridiomycetes</taxon>
        <taxon>Rhizophlyctidales</taxon>
        <taxon>Rhizophlyctidaceae</taxon>
        <taxon>Rhizophlyctis</taxon>
    </lineage>
</organism>
<dbReference type="Gene3D" id="3.40.366.10">
    <property type="entry name" value="Malonyl-Coenzyme A Acyl Carrier Protein, domain 2"/>
    <property type="match status" value="1"/>
</dbReference>
<dbReference type="InterPro" id="IPR016035">
    <property type="entry name" value="Acyl_Trfase/lysoPLipase"/>
</dbReference>
<dbReference type="Proteomes" id="UP001212841">
    <property type="component" value="Unassembled WGS sequence"/>
</dbReference>
<dbReference type="PANTHER" id="PTHR42681">
    <property type="entry name" value="MALONYL-COA-ACYL CARRIER PROTEIN TRANSACYLASE, MITOCHONDRIAL"/>
    <property type="match status" value="1"/>
</dbReference>
<dbReference type="InterPro" id="IPR001227">
    <property type="entry name" value="Ac_transferase_dom_sf"/>
</dbReference>
<evidence type="ECO:0000256" key="3">
    <source>
        <dbReference type="ARBA" id="ARBA00023315"/>
    </source>
</evidence>
<dbReference type="EC" id="2.3.1.39" evidence="1"/>
<proteinExistence type="predicted"/>
<evidence type="ECO:0000259" key="5">
    <source>
        <dbReference type="SMART" id="SM00827"/>
    </source>
</evidence>
<dbReference type="InterPro" id="IPR014043">
    <property type="entry name" value="Acyl_transferase_dom"/>
</dbReference>
<sequence length="201" mass="22199">MRDAVDTKETSMKALIIKGDRLEDIEKLMEKVQRSLPEGDVAEIANINSRAQVVLSGTVKGVEYASSIIQTKGFAGRAVDLPVSAPFHCKLMESAAEKLSPALERTKFSNPVIPVISNVTAKPMGTAADIRRLMYEQVTKTVQWQRSMRFAREKGVGEWVVVGPSRVLANLLKKEFPGDRIRPIATPEDLRESGPLFKHVA</sequence>
<accession>A0AAD5S7A7</accession>
<dbReference type="GO" id="GO:0005739">
    <property type="term" value="C:mitochondrion"/>
    <property type="evidence" value="ECO:0007669"/>
    <property type="project" value="TreeGrafter"/>
</dbReference>
<protein>
    <recommendedName>
        <fullName evidence="1">[acyl-carrier-protein] S-malonyltransferase</fullName>
        <ecNumber evidence="1">2.3.1.39</ecNumber>
    </recommendedName>
</protein>
<dbReference type="EMBL" id="JADGJD010000817">
    <property type="protein sequence ID" value="KAJ3048290.1"/>
    <property type="molecule type" value="Genomic_DNA"/>
</dbReference>
<evidence type="ECO:0000313" key="7">
    <source>
        <dbReference type="Proteomes" id="UP001212841"/>
    </source>
</evidence>
<dbReference type="SUPFAM" id="SSF52151">
    <property type="entry name" value="FabD/lysophospholipase-like"/>
    <property type="match status" value="1"/>
</dbReference>
<gene>
    <name evidence="6" type="ORF">HK097_010702</name>
</gene>
<evidence type="ECO:0000256" key="4">
    <source>
        <dbReference type="ARBA" id="ARBA00048462"/>
    </source>
</evidence>
<dbReference type="SMART" id="SM00827">
    <property type="entry name" value="PKS_AT"/>
    <property type="match status" value="1"/>
</dbReference>
<dbReference type="PANTHER" id="PTHR42681:SF1">
    <property type="entry name" value="MALONYL-COA-ACYL CARRIER PROTEIN TRANSACYLASE, MITOCHONDRIAL"/>
    <property type="match status" value="1"/>
</dbReference>
<dbReference type="GO" id="GO:0004314">
    <property type="term" value="F:[acyl-carrier-protein] S-malonyltransferase activity"/>
    <property type="evidence" value="ECO:0007669"/>
    <property type="project" value="UniProtKB-EC"/>
</dbReference>
<name>A0AAD5S7A7_9FUNG</name>
<comment type="caution">
    <text evidence="6">The sequence shown here is derived from an EMBL/GenBank/DDBJ whole genome shotgun (WGS) entry which is preliminary data.</text>
</comment>
<evidence type="ECO:0000313" key="6">
    <source>
        <dbReference type="EMBL" id="KAJ3048290.1"/>
    </source>
</evidence>
<keyword evidence="3" id="KW-0012">Acyltransferase</keyword>
<keyword evidence="2" id="KW-0808">Transferase</keyword>
<reference evidence="6" key="1">
    <citation type="submission" date="2020-05" db="EMBL/GenBank/DDBJ databases">
        <title>Phylogenomic resolution of chytrid fungi.</title>
        <authorList>
            <person name="Stajich J.E."/>
            <person name="Amses K."/>
            <person name="Simmons R."/>
            <person name="Seto K."/>
            <person name="Myers J."/>
            <person name="Bonds A."/>
            <person name="Quandt C.A."/>
            <person name="Barry K."/>
            <person name="Liu P."/>
            <person name="Grigoriev I."/>
            <person name="Longcore J.E."/>
            <person name="James T.Y."/>
        </authorList>
    </citation>
    <scope>NUCLEOTIDE SEQUENCE</scope>
    <source>
        <strain evidence="6">JEL0318</strain>
    </source>
</reference>
<keyword evidence="7" id="KW-1185">Reference proteome</keyword>
<dbReference type="Gene3D" id="3.30.70.250">
    <property type="entry name" value="Malonyl-CoA ACP transacylase, ACP-binding"/>
    <property type="match status" value="1"/>
</dbReference>
<feature type="domain" description="Malonyl-CoA:ACP transacylase (MAT)" evidence="5">
    <location>
        <begin position="9"/>
        <end position="200"/>
    </location>
</feature>
<evidence type="ECO:0000256" key="1">
    <source>
        <dbReference type="ARBA" id="ARBA00013258"/>
    </source>
</evidence>
<dbReference type="AlphaFoldDB" id="A0AAD5S7A7"/>
<dbReference type="GO" id="GO:0006633">
    <property type="term" value="P:fatty acid biosynthetic process"/>
    <property type="evidence" value="ECO:0007669"/>
    <property type="project" value="TreeGrafter"/>
</dbReference>
<evidence type="ECO:0000256" key="2">
    <source>
        <dbReference type="ARBA" id="ARBA00022679"/>
    </source>
</evidence>
<dbReference type="InterPro" id="IPR050858">
    <property type="entry name" value="Mal-CoA-ACP_Trans/PKS_FabD"/>
</dbReference>